<feature type="repeat" description="PPR" evidence="3">
    <location>
        <begin position="114"/>
        <end position="148"/>
    </location>
</feature>
<feature type="repeat" description="PPR" evidence="3">
    <location>
        <begin position="285"/>
        <end position="319"/>
    </location>
</feature>
<dbReference type="Proteomes" id="UP000325577">
    <property type="component" value="Linkage Group LG12"/>
</dbReference>
<keyword evidence="6" id="KW-1185">Reference proteome</keyword>
<keyword evidence="4" id="KW-0472">Membrane</keyword>
<feature type="repeat" description="PPR" evidence="3">
    <location>
        <begin position="320"/>
        <end position="354"/>
    </location>
</feature>
<dbReference type="PANTHER" id="PTHR47933:SF45">
    <property type="entry name" value="PENTACOTRIPEPTIDE-REPEAT REGION OF PRORP DOMAIN-CONTAINING PROTEIN"/>
    <property type="match status" value="1"/>
</dbReference>
<reference evidence="5 6" key="1">
    <citation type="submission" date="2019-09" db="EMBL/GenBank/DDBJ databases">
        <title>A chromosome-level genome assembly of the Chinese tupelo Nyssa sinensis.</title>
        <authorList>
            <person name="Yang X."/>
            <person name="Kang M."/>
            <person name="Yang Y."/>
            <person name="Xiong H."/>
            <person name="Wang M."/>
            <person name="Zhang Z."/>
            <person name="Wang Z."/>
            <person name="Wu H."/>
            <person name="Ma T."/>
            <person name="Liu J."/>
            <person name="Xi Z."/>
        </authorList>
    </citation>
    <scope>NUCLEOTIDE SEQUENCE [LARGE SCALE GENOMIC DNA]</scope>
    <source>
        <strain evidence="5">J267</strain>
        <tissue evidence="5">Leaf</tissue>
    </source>
</reference>
<comment type="similarity">
    <text evidence="1">Belongs to the PPR family. P subfamily.</text>
</comment>
<protein>
    <recommendedName>
        <fullName evidence="7">Pentacotripeptide-repeat region of PRORP domain-containing protein</fullName>
    </recommendedName>
</protein>
<evidence type="ECO:0000256" key="2">
    <source>
        <dbReference type="ARBA" id="ARBA00022737"/>
    </source>
</evidence>
<dbReference type="GO" id="GO:0003729">
    <property type="term" value="F:mRNA binding"/>
    <property type="evidence" value="ECO:0007669"/>
    <property type="project" value="TreeGrafter"/>
</dbReference>
<feature type="repeat" description="PPR" evidence="3">
    <location>
        <begin position="355"/>
        <end position="389"/>
    </location>
</feature>
<feature type="transmembrane region" description="Helical" evidence="4">
    <location>
        <begin position="32"/>
        <end position="56"/>
    </location>
</feature>
<dbReference type="PANTHER" id="PTHR47933">
    <property type="entry name" value="PENTATRICOPEPTIDE REPEAT-CONTAINING PROTEIN 1, MITOCHONDRIAL"/>
    <property type="match status" value="1"/>
</dbReference>
<dbReference type="Pfam" id="PF01535">
    <property type="entry name" value="PPR"/>
    <property type="match status" value="2"/>
</dbReference>
<feature type="repeat" description="PPR" evidence="3">
    <location>
        <begin position="79"/>
        <end position="113"/>
    </location>
</feature>
<dbReference type="OrthoDB" id="185373at2759"/>
<accession>A0A5J5BK38</accession>
<feature type="repeat" description="PPR" evidence="3">
    <location>
        <begin position="181"/>
        <end position="215"/>
    </location>
</feature>
<dbReference type="EMBL" id="CM018035">
    <property type="protein sequence ID" value="KAA8541531.1"/>
    <property type="molecule type" value="Genomic_DNA"/>
</dbReference>
<dbReference type="InterPro" id="IPR002885">
    <property type="entry name" value="PPR_rpt"/>
</dbReference>
<organism evidence="5 6">
    <name type="scientific">Nyssa sinensis</name>
    <dbReference type="NCBI Taxonomy" id="561372"/>
    <lineage>
        <taxon>Eukaryota</taxon>
        <taxon>Viridiplantae</taxon>
        <taxon>Streptophyta</taxon>
        <taxon>Embryophyta</taxon>
        <taxon>Tracheophyta</taxon>
        <taxon>Spermatophyta</taxon>
        <taxon>Magnoliopsida</taxon>
        <taxon>eudicotyledons</taxon>
        <taxon>Gunneridae</taxon>
        <taxon>Pentapetalae</taxon>
        <taxon>asterids</taxon>
        <taxon>Cornales</taxon>
        <taxon>Nyssaceae</taxon>
        <taxon>Nyssa</taxon>
    </lineage>
</organism>
<evidence type="ECO:0000256" key="3">
    <source>
        <dbReference type="PROSITE-ProRule" id="PRU00708"/>
    </source>
</evidence>
<dbReference type="PROSITE" id="PS51375">
    <property type="entry name" value="PPR"/>
    <property type="match status" value="8"/>
</dbReference>
<dbReference type="Gene3D" id="1.25.40.10">
    <property type="entry name" value="Tetratricopeptide repeat domain"/>
    <property type="match status" value="4"/>
</dbReference>
<evidence type="ECO:0000256" key="1">
    <source>
        <dbReference type="ARBA" id="ARBA00007626"/>
    </source>
</evidence>
<feature type="repeat" description="PPR" evidence="3">
    <location>
        <begin position="9"/>
        <end position="43"/>
    </location>
</feature>
<sequence>MLRKGYYLNDKTFSMVLNCYCKLGRLKEALQVLGLMITLGISTSVNVWSILINGFCKSGRLGMAGYLLEKMVEAGCLPNVVTYTSLIKGYMQSQMPRNAFSILRTMESKGCSPDLVLCNVLIDCLSKMGRCDDALDVFFSLPKRKLRPDSYTFCSIMSAICLSQRFALLPILISGFVIQADLVVCNSLLTYFCKAGYPSGAVEFYNDMIDKGFIPDGYSYVGLLSGLCGTGKMGEAINVYRGIVMSHYGHDAHIHTIMIDGLIKAGMFHKAIRLFRKAVAEYPLDVVSYTVAIYGLFRSGRDGEVYSLYSQMKQVGVTPNEYTYHVMISGFCRQRDVKMVKQILREMIDAGIVPDSGTFNMINNLLFKSHHSHSAFNLFFEMRDSGLMPNETMSALLLNGLANGVNVGDAHLSLSKGDLVDILDVGASGSDDLSDVAASLC</sequence>
<feature type="repeat" description="PPR" evidence="3">
    <location>
        <begin position="44"/>
        <end position="78"/>
    </location>
</feature>
<name>A0A5J5BK38_9ASTE</name>
<evidence type="ECO:0000256" key="4">
    <source>
        <dbReference type="SAM" id="Phobius"/>
    </source>
</evidence>
<dbReference type="Pfam" id="PF13041">
    <property type="entry name" value="PPR_2"/>
    <property type="match status" value="4"/>
</dbReference>
<dbReference type="InterPro" id="IPR051240">
    <property type="entry name" value="Mito_RNA-Proc/Resp"/>
</dbReference>
<keyword evidence="4" id="KW-0812">Transmembrane</keyword>
<keyword evidence="4" id="KW-1133">Transmembrane helix</keyword>
<dbReference type="NCBIfam" id="TIGR00756">
    <property type="entry name" value="PPR"/>
    <property type="match status" value="8"/>
</dbReference>
<keyword evidence="2" id="KW-0677">Repeat</keyword>
<evidence type="ECO:0000313" key="6">
    <source>
        <dbReference type="Proteomes" id="UP000325577"/>
    </source>
</evidence>
<evidence type="ECO:0000313" key="5">
    <source>
        <dbReference type="EMBL" id="KAA8541531.1"/>
    </source>
</evidence>
<gene>
    <name evidence="5" type="ORF">F0562_022683</name>
</gene>
<dbReference type="InterPro" id="IPR011990">
    <property type="entry name" value="TPR-like_helical_dom_sf"/>
</dbReference>
<proteinExistence type="inferred from homology"/>
<dbReference type="AlphaFoldDB" id="A0A5J5BK38"/>
<evidence type="ECO:0008006" key="7">
    <source>
        <dbReference type="Google" id="ProtNLM"/>
    </source>
</evidence>